<proteinExistence type="predicted"/>
<feature type="compositionally biased region" description="Acidic residues" evidence="1">
    <location>
        <begin position="7"/>
        <end position="24"/>
    </location>
</feature>
<evidence type="ECO:0000313" key="3">
    <source>
        <dbReference type="Proteomes" id="UP001162156"/>
    </source>
</evidence>
<accession>A0AAV8WML2</accession>
<dbReference type="Proteomes" id="UP001162156">
    <property type="component" value="Unassembled WGS sequence"/>
</dbReference>
<evidence type="ECO:0000313" key="2">
    <source>
        <dbReference type="EMBL" id="KAJ8927954.1"/>
    </source>
</evidence>
<comment type="caution">
    <text evidence="2">The sequence shown here is derived from an EMBL/GenBank/DDBJ whole genome shotgun (WGS) entry which is preliminary data.</text>
</comment>
<reference evidence="2" key="1">
    <citation type="journal article" date="2023" name="Insect Mol. Biol.">
        <title>Genome sequencing provides insights into the evolution of gene families encoding plant cell wall-degrading enzymes in longhorned beetles.</title>
        <authorList>
            <person name="Shin N.R."/>
            <person name="Okamura Y."/>
            <person name="Kirsch R."/>
            <person name="Pauchet Y."/>
        </authorList>
    </citation>
    <scope>NUCLEOTIDE SEQUENCE</scope>
    <source>
        <strain evidence="2">RBIC_L_NR</strain>
    </source>
</reference>
<dbReference type="AlphaFoldDB" id="A0AAV8WML2"/>
<sequence length="68" mass="8100">MEHSNDEYEYDDDEDGDISNESEEDPRVIKELIDLIKKAGKHYNPYFIPIRSHCLNFSFSHKLCQNYC</sequence>
<keyword evidence="3" id="KW-1185">Reference proteome</keyword>
<organism evidence="2 3">
    <name type="scientific">Rhamnusium bicolor</name>
    <dbReference type="NCBI Taxonomy" id="1586634"/>
    <lineage>
        <taxon>Eukaryota</taxon>
        <taxon>Metazoa</taxon>
        <taxon>Ecdysozoa</taxon>
        <taxon>Arthropoda</taxon>
        <taxon>Hexapoda</taxon>
        <taxon>Insecta</taxon>
        <taxon>Pterygota</taxon>
        <taxon>Neoptera</taxon>
        <taxon>Endopterygota</taxon>
        <taxon>Coleoptera</taxon>
        <taxon>Polyphaga</taxon>
        <taxon>Cucujiformia</taxon>
        <taxon>Chrysomeloidea</taxon>
        <taxon>Cerambycidae</taxon>
        <taxon>Lepturinae</taxon>
        <taxon>Rhagiini</taxon>
        <taxon>Rhamnusium</taxon>
    </lineage>
</organism>
<name>A0AAV8WML2_9CUCU</name>
<dbReference type="EMBL" id="JANEYF010005505">
    <property type="protein sequence ID" value="KAJ8927954.1"/>
    <property type="molecule type" value="Genomic_DNA"/>
</dbReference>
<protein>
    <submittedName>
        <fullName evidence="2">Uncharacterized protein</fullName>
    </submittedName>
</protein>
<gene>
    <name evidence="2" type="ORF">NQ314_019587</name>
</gene>
<evidence type="ECO:0000256" key="1">
    <source>
        <dbReference type="SAM" id="MobiDB-lite"/>
    </source>
</evidence>
<feature type="region of interest" description="Disordered" evidence="1">
    <location>
        <begin position="1"/>
        <end position="25"/>
    </location>
</feature>